<feature type="transmembrane region" description="Helical" evidence="8">
    <location>
        <begin position="304"/>
        <end position="327"/>
    </location>
</feature>
<dbReference type="PRINTS" id="PR00758">
    <property type="entry name" value="ARSENICPUMP"/>
</dbReference>
<dbReference type="Proteomes" id="UP000295765">
    <property type="component" value="Unassembled WGS sequence"/>
</dbReference>
<evidence type="ECO:0000256" key="3">
    <source>
        <dbReference type="ARBA" id="ARBA00022448"/>
    </source>
</evidence>
<dbReference type="InterPro" id="IPR000802">
    <property type="entry name" value="Arsenical_pump_ArsB"/>
</dbReference>
<dbReference type="EMBL" id="SLWY01000019">
    <property type="protein sequence ID" value="TCO79581.1"/>
    <property type="molecule type" value="Genomic_DNA"/>
</dbReference>
<evidence type="ECO:0000313" key="11">
    <source>
        <dbReference type="Proteomes" id="UP000295765"/>
    </source>
</evidence>
<feature type="transmembrane region" description="Helical" evidence="8">
    <location>
        <begin position="91"/>
        <end position="121"/>
    </location>
</feature>
<feature type="transmembrane region" description="Helical" evidence="8">
    <location>
        <begin position="339"/>
        <end position="366"/>
    </location>
</feature>
<keyword evidence="6 8" id="KW-1133">Transmembrane helix</keyword>
<keyword evidence="3" id="KW-0813">Transport</keyword>
<evidence type="ECO:0000313" key="10">
    <source>
        <dbReference type="EMBL" id="TCO79581.1"/>
    </source>
</evidence>
<dbReference type="GO" id="GO:0015105">
    <property type="term" value="F:arsenite transmembrane transporter activity"/>
    <property type="evidence" value="ECO:0007669"/>
    <property type="project" value="InterPro"/>
</dbReference>
<evidence type="ECO:0000256" key="5">
    <source>
        <dbReference type="ARBA" id="ARBA00022692"/>
    </source>
</evidence>
<dbReference type="AlphaFoldDB" id="A0A4R2KY66"/>
<evidence type="ECO:0000256" key="8">
    <source>
        <dbReference type="SAM" id="Phobius"/>
    </source>
</evidence>
<feature type="transmembrane region" description="Helical" evidence="8">
    <location>
        <begin position="174"/>
        <end position="194"/>
    </location>
</feature>
<keyword evidence="4" id="KW-1003">Cell membrane</keyword>
<evidence type="ECO:0000256" key="4">
    <source>
        <dbReference type="ARBA" id="ARBA00022475"/>
    </source>
</evidence>
<keyword evidence="5 8" id="KW-0812">Transmembrane</keyword>
<feature type="transmembrane region" description="Helical" evidence="8">
    <location>
        <begin position="133"/>
        <end position="154"/>
    </location>
</feature>
<feature type="transmembrane region" description="Helical" evidence="8">
    <location>
        <begin position="57"/>
        <end position="79"/>
    </location>
</feature>
<evidence type="ECO:0000256" key="1">
    <source>
        <dbReference type="ARBA" id="ARBA00004651"/>
    </source>
</evidence>
<gene>
    <name evidence="10" type="ORF">EV699_11937</name>
</gene>
<evidence type="ECO:0000259" key="9">
    <source>
        <dbReference type="Pfam" id="PF03600"/>
    </source>
</evidence>
<name>A0A4R2KY66_9GAMM</name>
<feature type="transmembrane region" description="Helical" evidence="8">
    <location>
        <begin position="265"/>
        <end position="283"/>
    </location>
</feature>
<keyword evidence="7 8" id="KW-0472">Membrane</keyword>
<proteinExistence type="inferred from homology"/>
<dbReference type="GO" id="GO:0005886">
    <property type="term" value="C:plasma membrane"/>
    <property type="evidence" value="ECO:0007669"/>
    <property type="project" value="UniProtKB-SubCell"/>
</dbReference>
<feature type="transmembrane region" description="Helical" evidence="8">
    <location>
        <begin position="27"/>
        <end position="45"/>
    </location>
</feature>
<evidence type="ECO:0000256" key="6">
    <source>
        <dbReference type="ARBA" id="ARBA00022989"/>
    </source>
</evidence>
<dbReference type="Pfam" id="PF03600">
    <property type="entry name" value="CitMHS"/>
    <property type="match status" value="1"/>
</dbReference>
<accession>A0A4R2KY66</accession>
<comment type="caution">
    <text evidence="10">The sequence shown here is derived from an EMBL/GenBank/DDBJ whole genome shotgun (WGS) entry which is preliminary data.</text>
</comment>
<dbReference type="CDD" id="cd01117">
    <property type="entry name" value="YbiR_permease"/>
    <property type="match status" value="1"/>
</dbReference>
<keyword evidence="11" id="KW-1185">Reference proteome</keyword>
<dbReference type="PANTHER" id="PTHR43302">
    <property type="entry name" value="TRANSPORTER ARSB-RELATED"/>
    <property type="match status" value="1"/>
</dbReference>
<organism evidence="10 11">
    <name type="scientific">Plasticicumulans lactativorans</name>
    <dbReference type="NCBI Taxonomy" id="1133106"/>
    <lineage>
        <taxon>Bacteria</taxon>
        <taxon>Pseudomonadati</taxon>
        <taxon>Pseudomonadota</taxon>
        <taxon>Gammaproteobacteria</taxon>
        <taxon>Candidatus Competibacteraceae</taxon>
        <taxon>Plasticicumulans</taxon>
    </lineage>
</organism>
<sequence>MIATLIFLATYLVIAAGRVPGWHIDRAGAALLGAALMVASGVLTLEQAYAAVDADTLVLLFGMMIVVANLRLSGFFRLVNAFVVRRARHPLLLLLAVVLVSGLLSALLVNDTICLVMTPLVLEVVLALKRRPLPYLLAIAMAANIGSVATITGNPQNMIIGTLSGLPYGAFAGALWPVAAVGLLLATVLIALAFPREFLVRGGLGAPALRPPRVNVWLAGKSALVLVAMVAAFFLGVPPAEVAFVGGAYLLLTRRVKVAKIYLEIDWPLLVMFAGLFVVVGGLEHAVLTPARVAELGSLGLDRLPVLALLTAALSNLVSNVPAVLLLKPFVAPLADPQAAWLGVAMASTLAGNFTLLGSVANLIVAQRARSLGVSVGFWAYFAVGAPLTVLSIAAGVWLLGP</sequence>
<dbReference type="InterPro" id="IPR004680">
    <property type="entry name" value="Cit_transptr-like_dom"/>
</dbReference>
<dbReference type="PANTHER" id="PTHR43302:SF5">
    <property type="entry name" value="TRANSPORTER ARSB-RELATED"/>
    <property type="match status" value="1"/>
</dbReference>
<comment type="similarity">
    <text evidence="2">Belongs to the CitM (TC 2.A.11) transporter family.</text>
</comment>
<protein>
    <submittedName>
        <fullName evidence="10">YbiR family transporter</fullName>
    </submittedName>
</protein>
<feature type="transmembrane region" description="Helical" evidence="8">
    <location>
        <begin position="378"/>
        <end position="400"/>
    </location>
</feature>
<feature type="domain" description="Citrate transporter-like" evidence="9">
    <location>
        <begin position="17"/>
        <end position="351"/>
    </location>
</feature>
<comment type="subcellular location">
    <subcellularLocation>
        <location evidence="1">Cell membrane</location>
        <topology evidence="1">Multi-pass membrane protein</topology>
    </subcellularLocation>
</comment>
<evidence type="ECO:0000256" key="7">
    <source>
        <dbReference type="ARBA" id="ARBA00023136"/>
    </source>
</evidence>
<evidence type="ECO:0000256" key="2">
    <source>
        <dbReference type="ARBA" id="ARBA00009843"/>
    </source>
</evidence>
<reference evidence="10 11" key="1">
    <citation type="submission" date="2019-03" db="EMBL/GenBank/DDBJ databases">
        <title>Genomic Encyclopedia of Type Strains, Phase IV (KMG-IV): sequencing the most valuable type-strain genomes for metagenomic binning, comparative biology and taxonomic classification.</title>
        <authorList>
            <person name="Goeker M."/>
        </authorList>
    </citation>
    <scope>NUCLEOTIDE SEQUENCE [LARGE SCALE GENOMIC DNA]</scope>
    <source>
        <strain evidence="10 11">DSM 25287</strain>
    </source>
</reference>
<feature type="transmembrane region" description="Helical" evidence="8">
    <location>
        <begin position="214"/>
        <end position="235"/>
    </location>
</feature>